<name>A0ABT8BKB3_9HYPH</name>
<gene>
    <name evidence="8" type="ORF">QWZ12_16580</name>
</gene>
<dbReference type="InterPro" id="IPR036938">
    <property type="entry name" value="PAP2/HPO_sf"/>
</dbReference>
<dbReference type="SMART" id="SM00014">
    <property type="entry name" value="acidPPc"/>
    <property type="match status" value="1"/>
</dbReference>
<evidence type="ECO:0000313" key="8">
    <source>
        <dbReference type="EMBL" id="MDN3592214.1"/>
    </source>
</evidence>
<sequence>MPGESLDIALGVGLARCKDTRTVRTIGTLSEVGAWEMLFAASAVTLAVGVARRQPRTIAVGRHMLGAGILASLVKTTVKRLVHRSRPNVVMETGRYDRGWFGPNDGPRQSFPSGHAAVSVAVARAVGRACPEARGAAEVGAGLIVVAQVLRGAHYPSDVVVGSLIGLAAEAAVNHLSGPGTAHRESAA</sequence>
<dbReference type="SUPFAM" id="SSF48317">
    <property type="entry name" value="Acid phosphatase/Vanadium-dependent haloperoxidase"/>
    <property type="match status" value="1"/>
</dbReference>
<keyword evidence="2" id="KW-1003">Cell membrane</keyword>
<accession>A0ABT8BKB3</accession>
<evidence type="ECO:0000256" key="1">
    <source>
        <dbReference type="ARBA" id="ARBA00004651"/>
    </source>
</evidence>
<proteinExistence type="predicted"/>
<protein>
    <submittedName>
        <fullName evidence="8">Phosphatase PAP2 family protein</fullName>
    </submittedName>
</protein>
<organism evidence="8 9">
    <name type="scientific">Methylobacterium adhaesivum</name>
    <dbReference type="NCBI Taxonomy" id="333297"/>
    <lineage>
        <taxon>Bacteria</taxon>
        <taxon>Pseudomonadati</taxon>
        <taxon>Pseudomonadota</taxon>
        <taxon>Alphaproteobacteria</taxon>
        <taxon>Hyphomicrobiales</taxon>
        <taxon>Methylobacteriaceae</taxon>
        <taxon>Methylobacterium</taxon>
    </lineage>
</organism>
<dbReference type="InterPro" id="IPR000326">
    <property type="entry name" value="PAP2/HPO"/>
</dbReference>
<evidence type="ECO:0000259" key="7">
    <source>
        <dbReference type="SMART" id="SM00014"/>
    </source>
</evidence>
<keyword evidence="9" id="KW-1185">Reference proteome</keyword>
<keyword evidence="5" id="KW-1133">Transmembrane helix</keyword>
<evidence type="ECO:0000256" key="6">
    <source>
        <dbReference type="ARBA" id="ARBA00023136"/>
    </source>
</evidence>
<dbReference type="Proteomes" id="UP001224644">
    <property type="component" value="Unassembled WGS sequence"/>
</dbReference>
<feature type="domain" description="Phosphatidic acid phosphatase type 2/haloperoxidase" evidence="7">
    <location>
        <begin position="60"/>
        <end position="174"/>
    </location>
</feature>
<keyword evidence="6" id="KW-0472">Membrane</keyword>
<dbReference type="PANTHER" id="PTHR14969:SF62">
    <property type="entry name" value="DECAPRENYLPHOSPHORYL-5-PHOSPHORIBOSE PHOSPHATASE RV3807C-RELATED"/>
    <property type="match status" value="1"/>
</dbReference>
<keyword evidence="4" id="KW-0378">Hydrolase</keyword>
<comment type="subcellular location">
    <subcellularLocation>
        <location evidence="1">Cell membrane</location>
        <topology evidence="1">Multi-pass membrane protein</topology>
    </subcellularLocation>
</comment>
<evidence type="ECO:0000256" key="4">
    <source>
        <dbReference type="ARBA" id="ARBA00022801"/>
    </source>
</evidence>
<evidence type="ECO:0000313" key="9">
    <source>
        <dbReference type="Proteomes" id="UP001224644"/>
    </source>
</evidence>
<evidence type="ECO:0000256" key="2">
    <source>
        <dbReference type="ARBA" id="ARBA00022475"/>
    </source>
</evidence>
<dbReference type="RefSeq" id="WP_238227743.1">
    <property type="nucleotide sequence ID" value="NZ_BPQD01000037.1"/>
</dbReference>
<evidence type="ECO:0000256" key="5">
    <source>
        <dbReference type="ARBA" id="ARBA00022989"/>
    </source>
</evidence>
<comment type="caution">
    <text evidence="8">The sequence shown here is derived from an EMBL/GenBank/DDBJ whole genome shotgun (WGS) entry which is preliminary data.</text>
</comment>
<keyword evidence="3" id="KW-0812">Transmembrane</keyword>
<dbReference type="PANTHER" id="PTHR14969">
    <property type="entry name" value="SPHINGOSINE-1-PHOSPHATE PHOSPHOHYDROLASE"/>
    <property type="match status" value="1"/>
</dbReference>
<dbReference type="Pfam" id="PF01569">
    <property type="entry name" value="PAP2"/>
    <property type="match status" value="1"/>
</dbReference>
<reference evidence="9" key="1">
    <citation type="journal article" date="2019" name="Int. J. Syst. Evol. Microbiol.">
        <title>The Global Catalogue of Microorganisms (GCM) 10K type strain sequencing project: providing services to taxonomists for standard genome sequencing and annotation.</title>
        <authorList>
            <consortium name="The Broad Institute Genomics Platform"/>
            <consortium name="The Broad Institute Genome Sequencing Center for Infectious Disease"/>
            <person name="Wu L."/>
            <person name="Ma J."/>
        </authorList>
    </citation>
    <scope>NUCLEOTIDE SEQUENCE [LARGE SCALE GENOMIC DNA]</scope>
    <source>
        <strain evidence="9">CECT 7069</strain>
    </source>
</reference>
<evidence type="ECO:0000256" key="3">
    <source>
        <dbReference type="ARBA" id="ARBA00022692"/>
    </source>
</evidence>
<dbReference type="EMBL" id="JAUFPX010000016">
    <property type="protein sequence ID" value="MDN3592214.1"/>
    <property type="molecule type" value="Genomic_DNA"/>
</dbReference>
<dbReference type="Gene3D" id="1.20.144.10">
    <property type="entry name" value="Phosphatidic acid phosphatase type 2/haloperoxidase"/>
    <property type="match status" value="1"/>
</dbReference>